<dbReference type="EMBL" id="JABSTQ010009485">
    <property type="protein sequence ID" value="KAG0428769.1"/>
    <property type="molecule type" value="Genomic_DNA"/>
</dbReference>
<protein>
    <submittedName>
        <fullName evidence="1">Uncharacterized protein</fullName>
    </submittedName>
</protein>
<proteinExistence type="predicted"/>
<name>A0AC60Q5X8_IXOPE</name>
<accession>A0AC60Q5X8</accession>
<gene>
    <name evidence="1" type="ORF">HPB47_024265</name>
</gene>
<evidence type="ECO:0000313" key="2">
    <source>
        <dbReference type="Proteomes" id="UP000805193"/>
    </source>
</evidence>
<dbReference type="Proteomes" id="UP000805193">
    <property type="component" value="Unassembled WGS sequence"/>
</dbReference>
<sequence>MDWRIRPVPSVPKAFEFYKINFIEGTANFVTMNKTICDTALAPPTDRIINRTIDPVLYVKDNDLQWANNSKALEELKTSFKTDTIGDHRQILDLGCGTGDFTRNGLLPRCLPCRRIVAVDSSHDMIDYASKHFAHPNICYDVLDAAGDVSGLVERYGQFDRIYSFFALHFVKDQEKAFKNIARLMRPGGECLLLFCSRSTGMQILRAIGKMERWTKHADLCESLVPASVDLEDKEDIEAYVSGLLSAANLKPTTCKVTFERRENIVLDDLIPGSASLRGLKLSFCSRVFCSFLFTLPRPPLPLLCRFGGIRKARKRDPHCFHLSVCPVVPLLTEEEKAYLAEDIAQQLRKWMAEEELGSFWIGAQAVLVHASKPSP</sequence>
<evidence type="ECO:0000313" key="1">
    <source>
        <dbReference type="EMBL" id="KAG0428769.1"/>
    </source>
</evidence>
<keyword evidence="2" id="KW-1185">Reference proteome</keyword>
<comment type="caution">
    <text evidence="1">The sequence shown here is derived from an EMBL/GenBank/DDBJ whole genome shotgun (WGS) entry which is preliminary data.</text>
</comment>
<reference evidence="1 2" key="1">
    <citation type="journal article" date="2020" name="Cell">
        <title>Large-Scale Comparative Analyses of Tick Genomes Elucidate Their Genetic Diversity and Vector Capacities.</title>
        <authorList>
            <consortium name="Tick Genome and Microbiome Consortium (TIGMIC)"/>
            <person name="Jia N."/>
            <person name="Wang J."/>
            <person name="Shi W."/>
            <person name="Du L."/>
            <person name="Sun Y."/>
            <person name="Zhan W."/>
            <person name="Jiang J.F."/>
            <person name="Wang Q."/>
            <person name="Zhang B."/>
            <person name="Ji P."/>
            <person name="Bell-Sakyi L."/>
            <person name="Cui X.M."/>
            <person name="Yuan T.T."/>
            <person name="Jiang B.G."/>
            <person name="Yang W.F."/>
            <person name="Lam T.T."/>
            <person name="Chang Q.C."/>
            <person name="Ding S.J."/>
            <person name="Wang X.J."/>
            <person name="Zhu J.G."/>
            <person name="Ruan X.D."/>
            <person name="Zhao L."/>
            <person name="Wei J.T."/>
            <person name="Ye R.Z."/>
            <person name="Que T.C."/>
            <person name="Du C.H."/>
            <person name="Zhou Y.H."/>
            <person name="Cheng J.X."/>
            <person name="Dai P.F."/>
            <person name="Guo W.B."/>
            <person name="Han X.H."/>
            <person name="Huang E.J."/>
            <person name="Li L.F."/>
            <person name="Wei W."/>
            <person name="Gao Y.C."/>
            <person name="Liu J.Z."/>
            <person name="Shao H.Z."/>
            <person name="Wang X."/>
            <person name="Wang C.C."/>
            <person name="Yang T.C."/>
            <person name="Huo Q.B."/>
            <person name="Li W."/>
            <person name="Chen H.Y."/>
            <person name="Chen S.E."/>
            <person name="Zhou L.G."/>
            <person name="Ni X.B."/>
            <person name="Tian J.H."/>
            <person name="Sheng Y."/>
            <person name="Liu T."/>
            <person name="Pan Y.S."/>
            <person name="Xia L.Y."/>
            <person name="Li J."/>
            <person name="Zhao F."/>
            <person name="Cao W.C."/>
        </authorList>
    </citation>
    <scope>NUCLEOTIDE SEQUENCE [LARGE SCALE GENOMIC DNA]</scope>
    <source>
        <strain evidence="1">Iper-2018</strain>
    </source>
</reference>
<organism evidence="1 2">
    <name type="scientific">Ixodes persulcatus</name>
    <name type="common">Taiga tick</name>
    <dbReference type="NCBI Taxonomy" id="34615"/>
    <lineage>
        <taxon>Eukaryota</taxon>
        <taxon>Metazoa</taxon>
        <taxon>Ecdysozoa</taxon>
        <taxon>Arthropoda</taxon>
        <taxon>Chelicerata</taxon>
        <taxon>Arachnida</taxon>
        <taxon>Acari</taxon>
        <taxon>Parasitiformes</taxon>
        <taxon>Ixodida</taxon>
        <taxon>Ixodoidea</taxon>
        <taxon>Ixodidae</taxon>
        <taxon>Ixodinae</taxon>
        <taxon>Ixodes</taxon>
    </lineage>
</organism>